<organism evidence="2 3">
    <name type="scientific">Modestobacter versicolor</name>
    <dbReference type="NCBI Taxonomy" id="429133"/>
    <lineage>
        <taxon>Bacteria</taxon>
        <taxon>Bacillati</taxon>
        <taxon>Actinomycetota</taxon>
        <taxon>Actinomycetes</taxon>
        <taxon>Geodermatophilales</taxon>
        <taxon>Geodermatophilaceae</taxon>
        <taxon>Modestobacter</taxon>
    </lineage>
</organism>
<reference evidence="1 4" key="2">
    <citation type="submission" date="2020-08" db="EMBL/GenBank/DDBJ databases">
        <title>Sequencing the genomes of 1000 actinobacteria strains.</title>
        <authorList>
            <person name="Klenk H.-P."/>
        </authorList>
    </citation>
    <scope>NUCLEOTIDE SEQUENCE [LARGE SCALE GENOMIC DNA]</scope>
    <source>
        <strain evidence="1 4">DSM 16678</strain>
    </source>
</reference>
<dbReference type="AlphaFoldDB" id="A0A323VIH4"/>
<dbReference type="RefSeq" id="WP_110550852.1">
    <property type="nucleotide sequence ID" value="NZ_JACIBU010000001.1"/>
</dbReference>
<evidence type="ECO:0000313" key="1">
    <source>
        <dbReference type="EMBL" id="MBB3675846.1"/>
    </source>
</evidence>
<dbReference type="Proteomes" id="UP000247602">
    <property type="component" value="Unassembled WGS sequence"/>
</dbReference>
<name>A0A323VIH4_9ACTN</name>
<evidence type="ECO:0000313" key="4">
    <source>
        <dbReference type="Proteomes" id="UP000580718"/>
    </source>
</evidence>
<reference evidence="2 3" key="1">
    <citation type="submission" date="2018-06" db="EMBL/GenBank/DDBJ databases">
        <title>Draft genome sequence of Modestobacter versicolor CP153-2.</title>
        <authorList>
            <person name="Gundlapally S.R."/>
        </authorList>
    </citation>
    <scope>NUCLEOTIDE SEQUENCE [LARGE SCALE GENOMIC DNA]</scope>
    <source>
        <strain evidence="2 3">CP153-2</strain>
    </source>
</reference>
<sequence>METPVPLPPTRHDWPGLLGELVAQLDTGRIYNRDLNELSAALTAISVSMTRRLDIRSRTASRPH</sequence>
<dbReference type="Proteomes" id="UP000580718">
    <property type="component" value="Unassembled WGS sequence"/>
</dbReference>
<evidence type="ECO:0000313" key="3">
    <source>
        <dbReference type="Proteomes" id="UP000247602"/>
    </source>
</evidence>
<dbReference type="OrthoDB" id="5193195at2"/>
<proteinExistence type="predicted"/>
<accession>A0A323VIH4</accession>
<comment type="caution">
    <text evidence="2">The sequence shown here is derived from an EMBL/GenBank/DDBJ whole genome shotgun (WGS) entry which is preliminary data.</text>
</comment>
<gene>
    <name evidence="2" type="ORF">DMO24_02935</name>
    <name evidence="1" type="ORF">FHX36_001581</name>
</gene>
<dbReference type="EMBL" id="QKNV01000018">
    <property type="protein sequence ID" value="PZA22836.1"/>
    <property type="molecule type" value="Genomic_DNA"/>
</dbReference>
<protein>
    <submittedName>
        <fullName evidence="2">Uncharacterized protein</fullName>
    </submittedName>
</protein>
<keyword evidence="3" id="KW-1185">Reference proteome</keyword>
<evidence type="ECO:0000313" key="2">
    <source>
        <dbReference type="EMBL" id="PZA22836.1"/>
    </source>
</evidence>
<dbReference type="EMBL" id="JACIBU010000001">
    <property type="protein sequence ID" value="MBB3675846.1"/>
    <property type="molecule type" value="Genomic_DNA"/>
</dbReference>